<keyword evidence="1" id="KW-1133">Transmembrane helix</keyword>
<protein>
    <submittedName>
        <fullName evidence="4">Glycosyl transferase group 1</fullName>
    </submittedName>
</protein>
<dbReference type="InterPro" id="IPR001296">
    <property type="entry name" value="Glyco_trans_1"/>
</dbReference>
<dbReference type="EMBL" id="LR792632">
    <property type="protein sequence ID" value="CAB3290109.1"/>
    <property type="molecule type" value="Genomic_DNA"/>
</dbReference>
<organism evidence="4 5">
    <name type="scientific">Methanocaldococcus lauensis</name>
    <dbReference type="NCBI Taxonomy" id="2546128"/>
    <lineage>
        <taxon>Archaea</taxon>
        <taxon>Methanobacteriati</taxon>
        <taxon>Methanobacteriota</taxon>
        <taxon>Methanomada group</taxon>
        <taxon>Methanococci</taxon>
        <taxon>Methanococcales</taxon>
        <taxon>Methanocaldococcaceae</taxon>
        <taxon>Methanocaldococcus</taxon>
    </lineage>
</organism>
<keyword evidence="5" id="KW-1185">Reference proteome</keyword>
<keyword evidence="1" id="KW-0812">Transmembrane</keyword>
<dbReference type="GeneID" id="65884364"/>
<dbReference type="GO" id="GO:0016757">
    <property type="term" value="F:glycosyltransferase activity"/>
    <property type="evidence" value="ECO:0007669"/>
    <property type="project" value="InterPro"/>
</dbReference>
<dbReference type="Gene3D" id="3.40.50.2000">
    <property type="entry name" value="Glycogen Phosphorylase B"/>
    <property type="match status" value="2"/>
</dbReference>
<gene>
    <name evidence="4" type="ORF">MLAUSG7_1583</name>
</gene>
<dbReference type="SUPFAM" id="SSF53756">
    <property type="entry name" value="UDP-Glycosyltransferase/glycogen phosphorylase"/>
    <property type="match status" value="1"/>
</dbReference>
<accession>A0A8D6PZE7</accession>
<proteinExistence type="predicted"/>
<keyword evidence="1" id="KW-0472">Membrane</keyword>
<feature type="domain" description="Glycosyltransferase subfamily 4-like N-terminal" evidence="3">
    <location>
        <begin position="13"/>
        <end position="178"/>
    </location>
</feature>
<evidence type="ECO:0000256" key="1">
    <source>
        <dbReference type="SAM" id="Phobius"/>
    </source>
</evidence>
<dbReference type="Proteomes" id="UP000679213">
    <property type="component" value="Chromosome I"/>
</dbReference>
<keyword evidence="4" id="KW-0808">Transferase</keyword>
<evidence type="ECO:0000259" key="2">
    <source>
        <dbReference type="Pfam" id="PF00534"/>
    </source>
</evidence>
<dbReference type="PANTHER" id="PTHR12526:SF630">
    <property type="entry name" value="GLYCOSYLTRANSFERASE"/>
    <property type="match status" value="1"/>
</dbReference>
<evidence type="ECO:0000313" key="4">
    <source>
        <dbReference type="EMBL" id="CAB3290109.1"/>
    </source>
</evidence>
<dbReference type="AlphaFoldDB" id="A0A8D6PZE7"/>
<name>A0A8D6PZE7_9EURY</name>
<reference evidence="4 5" key="1">
    <citation type="submission" date="2020-04" db="EMBL/GenBank/DDBJ databases">
        <authorList>
            <consortium name="Genoscope - CEA"/>
            <person name="William W."/>
        </authorList>
    </citation>
    <scope>NUCLEOTIDE SEQUENCE [LARGE SCALE GENOMIC DNA]</scope>
    <source>
        <strain evidence="4 5">SG7</strain>
    </source>
</reference>
<dbReference type="InterPro" id="IPR028098">
    <property type="entry name" value="Glyco_trans_4-like_N"/>
</dbReference>
<dbReference type="RefSeq" id="WP_214399897.1">
    <property type="nucleotide sequence ID" value="NZ_LR792632.1"/>
</dbReference>
<dbReference type="CDD" id="cd03811">
    <property type="entry name" value="GT4_GT28_WabH-like"/>
    <property type="match status" value="1"/>
</dbReference>
<dbReference type="KEGG" id="mesg:MLAUSG7_1583"/>
<sequence>MKIQFLINSLTSGGAERVAVNLFNNLSKEHSIYFYTILKDKYYKLNKNIKYESLTIISENNGNILFFIAITISFFIYLFKTLKNKPDLLISFLEISNFLNIMAGKLVKTKTIISVRTNPLLMYPNNTLYGKYHNLLIKLLYPRADKVIVVSKEIENILIKCYKIPKGNIKTIYNPHDINLYLKLSKEPFEDVYKELFEDSFVFINIGRLTEAKGQWFLIRAFKKVVDNYPNTKLIILGEGELRGKLEELINKLNLQNNVYLLGLQSNPFKFLKHSHCFVFPSLWEGFPNVLVESLSLNIPVISTDCKTGPREILCPEIDIDEDINYPYYGKYGILTKPFPREMIFKSLNEKPLIDEENMLADLMINIIENEELRKRYSNGLERALDFNVDNIINEWEKLFKEIL</sequence>
<feature type="transmembrane region" description="Helical" evidence="1">
    <location>
        <begin position="64"/>
        <end position="82"/>
    </location>
</feature>
<dbReference type="PANTHER" id="PTHR12526">
    <property type="entry name" value="GLYCOSYLTRANSFERASE"/>
    <property type="match status" value="1"/>
</dbReference>
<feature type="domain" description="Glycosyl transferase family 1" evidence="2">
    <location>
        <begin position="195"/>
        <end position="316"/>
    </location>
</feature>
<evidence type="ECO:0000313" key="5">
    <source>
        <dbReference type="Proteomes" id="UP000679213"/>
    </source>
</evidence>
<dbReference type="Pfam" id="PF00534">
    <property type="entry name" value="Glycos_transf_1"/>
    <property type="match status" value="1"/>
</dbReference>
<dbReference type="Pfam" id="PF13439">
    <property type="entry name" value="Glyco_transf_4"/>
    <property type="match status" value="1"/>
</dbReference>
<evidence type="ECO:0000259" key="3">
    <source>
        <dbReference type="Pfam" id="PF13439"/>
    </source>
</evidence>